<dbReference type="Gene3D" id="3.10.450.50">
    <property type="match status" value="1"/>
</dbReference>
<proteinExistence type="inferred from homology"/>
<dbReference type="Proteomes" id="UP001054857">
    <property type="component" value="Unassembled WGS sequence"/>
</dbReference>
<dbReference type="Pfam" id="PF04832">
    <property type="entry name" value="SOUL"/>
    <property type="match status" value="2"/>
</dbReference>
<comment type="caution">
    <text evidence="3">The sequence shown here is derived from an EMBL/GenBank/DDBJ whole genome shotgun (WGS) entry which is preliminary data.</text>
</comment>
<evidence type="ECO:0000256" key="1">
    <source>
        <dbReference type="ARBA" id="ARBA00009817"/>
    </source>
</evidence>
<organism evidence="3 4">
    <name type="scientific">Astrephomene gubernaculifera</name>
    <dbReference type="NCBI Taxonomy" id="47775"/>
    <lineage>
        <taxon>Eukaryota</taxon>
        <taxon>Viridiplantae</taxon>
        <taxon>Chlorophyta</taxon>
        <taxon>core chlorophytes</taxon>
        <taxon>Chlorophyceae</taxon>
        <taxon>CS clade</taxon>
        <taxon>Chlamydomonadales</taxon>
        <taxon>Astrephomenaceae</taxon>
        <taxon>Astrephomene</taxon>
    </lineage>
</organism>
<dbReference type="SUPFAM" id="SSF54427">
    <property type="entry name" value="NTF2-like"/>
    <property type="match status" value="1"/>
</dbReference>
<dbReference type="Pfam" id="PF10184">
    <property type="entry name" value="DUF2358"/>
    <property type="match status" value="1"/>
</dbReference>
<dbReference type="AlphaFoldDB" id="A0AAD3HRQ9"/>
<feature type="region of interest" description="Disordered" evidence="2">
    <location>
        <begin position="257"/>
        <end position="302"/>
    </location>
</feature>
<evidence type="ECO:0008006" key="5">
    <source>
        <dbReference type="Google" id="ProtNLM"/>
    </source>
</evidence>
<dbReference type="Gene3D" id="3.20.80.10">
    <property type="entry name" value="Regulatory factor, effector binding domain"/>
    <property type="match status" value="1"/>
</dbReference>
<accession>A0AAD3HRQ9</accession>
<reference evidence="3 4" key="1">
    <citation type="journal article" date="2021" name="Sci. Rep.">
        <title>Genome sequencing of the multicellular alga Astrephomene provides insights into convergent evolution of germ-soma differentiation.</title>
        <authorList>
            <person name="Yamashita S."/>
            <person name="Yamamoto K."/>
            <person name="Matsuzaki R."/>
            <person name="Suzuki S."/>
            <person name="Yamaguchi H."/>
            <person name="Hirooka S."/>
            <person name="Minakuchi Y."/>
            <person name="Miyagishima S."/>
            <person name="Kawachi M."/>
            <person name="Toyoda A."/>
            <person name="Nozaki H."/>
        </authorList>
    </citation>
    <scope>NUCLEOTIDE SEQUENCE [LARGE SCALE GENOMIC DNA]</scope>
    <source>
        <strain evidence="3 4">NIES-4017</strain>
    </source>
</reference>
<dbReference type="PANTHER" id="PTHR11220">
    <property type="entry name" value="HEME-BINDING PROTEIN-RELATED"/>
    <property type="match status" value="1"/>
</dbReference>
<evidence type="ECO:0000313" key="3">
    <source>
        <dbReference type="EMBL" id="GFR50703.1"/>
    </source>
</evidence>
<sequence length="462" mass="50622">MLTKRIHTRINASPFSQSKVVKLFPVVFHNPQACVHWGGNVRAHRRRVGGLRALKPQLEPVTDVGAAPSDSFDLQAKMEFLREDLKHLFDDKGIDASAYEAVVDFRDPITRHTSLAGYLLNIAFLRAAFDPRFTLHDARCTAPDSITTRWTMSMRFTPAAALPTAGLWNPTITFTGTSTYVFNPASGKICRHIDTWDSIRRQEFFSPEGFLDFLRQLTSLHATPPLDTPRYVVLRRARDYEVRQYEPYLVAETTMEEAAGGREQEQAQMHDVTQPREAHHQQESAAAAAPAPAAAAGPEAAPAAGGLPVVNPAGAGSRAFNTLARYIFGDNATGARMAMTTPVFSDTSGTMSFVVATASSSSSSSSAAADKDPASLPPPNSPAVSLRWVEGGVWAARVFGGRASEQESSRQAQLLRDSLARDRLRCGCPHRWTLARYNDPATPPAFTRNEVLLLLGQFDTWQ</sequence>
<evidence type="ECO:0000313" key="4">
    <source>
        <dbReference type="Proteomes" id="UP001054857"/>
    </source>
</evidence>
<dbReference type="EMBL" id="BMAR01000040">
    <property type="protein sequence ID" value="GFR50703.1"/>
    <property type="molecule type" value="Genomic_DNA"/>
</dbReference>
<feature type="region of interest" description="Disordered" evidence="2">
    <location>
        <begin position="362"/>
        <end position="381"/>
    </location>
</feature>
<dbReference type="InterPro" id="IPR032710">
    <property type="entry name" value="NTF2-like_dom_sf"/>
</dbReference>
<evidence type="ECO:0000256" key="2">
    <source>
        <dbReference type="SAM" id="MobiDB-lite"/>
    </source>
</evidence>
<dbReference type="SUPFAM" id="SSF55136">
    <property type="entry name" value="Probable bacterial effector-binding domain"/>
    <property type="match status" value="2"/>
</dbReference>
<comment type="similarity">
    <text evidence="1">Belongs to the HEBP family.</text>
</comment>
<dbReference type="InterPro" id="IPR011256">
    <property type="entry name" value="Reg_factor_effector_dom_sf"/>
</dbReference>
<dbReference type="InterPro" id="IPR018790">
    <property type="entry name" value="DUF2358"/>
</dbReference>
<dbReference type="PANTHER" id="PTHR11220:SF50">
    <property type="entry name" value="SOUL HEME-BINDING FAMILY PROTEIN"/>
    <property type="match status" value="1"/>
</dbReference>
<protein>
    <recommendedName>
        <fullName evidence="5">SOUL heme-binding protein</fullName>
    </recommendedName>
</protein>
<gene>
    <name evidence="3" type="ORF">Agub_g12960</name>
</gene>
<dbReference type="InterPro" id="IPR006917">
    <property type="entry name" value="SOUL_heme-bd"/>
</dbReference>
<feature type="compositionally biased region" description="Low complexity" evidence="2">
    <location>
        <begin position="285"/>
        <end position="302"/>
    </location>
</feature>
<feature type="compositionally biased region" description="Basic and acidic residues" evidence="2">
    <location>
        <begin position="273"/>
        <end position="282"/>
    </location>
</feature>
<keyword evidence="4" id="KW-1185">Reference proteome</keyword>
<name>A0AAD3HRQ9_9CHLO</name>